<dbReference type="InterPro" id="IPR056884">
    <property type="entry name" value="NPHP3-like_N"/>
</dbReference>
<evidence type="ECO:0000259" key="4">
    <source>
        <dbReference type="Pfam" id="PF25053"/>
    </source>
</evidence>
<dbReference type="PANTHER" id="PTHR10039">
    <property type="entry name" value="AMELOGENIN"/>
    <property type="match status" value="1"/>
</dbReference>
<feature type="domain" description="DUF7791" evidence="4">
    <location>
        <begin position="625"/>
        <end position="726"/>
    </location>
</feature>
<keyword evidence="6" id="KW-1185">Reference proteome</keyword>
<dbReference type="PRINTS" id="PR00420">
    <property type="entry name" value="RNGMNOXGNASE"/>
</dbReference>
<reference evidence="5 6" key="1">
    <citation type="submission" date="2020-01" db="EMBL/GenBank/DDBJ databases">
        <title>Identification and distribution of gene clusters putatively required for synthesis of sphingolipid metabolism inhibitors in phylogenetically diverse species of the filamentous fungus Fusarium.</title>
        <authorList>
            <person name="Kim H.-S."/>
            <person name="Busman M."/>
            <person name="Brown D.W."/>
            <person name="Divon H."/>
            <person name="Uhlig S."/>
            <person name="Proctor R.H."/>
        </authorList>
    </citation>
    <scope>NUCLEOTIDE SEQUENCE [LARGE SCALE GENOMIC DNA]</scope>
    <source>
        <strain evidence="5 6">NRRL 20459</strain>
    </source>
</reference>
<name>A0A8H4NVW8_9HYPO</name>
<comment type="caution">
    <text evidence="5">The sequence shown here is derived from an EMBL/GenBank/DDBJ whole genome shotgun (WGS) entry which is preliminary data.</text>
</comment>
<feature type="region of interest" description="Disordered" evidence="2">
    <location>
        <begin position="36"/>
        <end position="56"/>
    </location>
</feature>
<evidence type="ECO:0000256" key="2">
    <source>
        <dbReference type="SAM" id="MobiDB-lite"/>
    </source>
</evidence>
<dbReference type="Proteomes" id="UP000554235">
    <property type="component" value="Unassembled WGS sequence"/>
</dbReference>
<proteinExistence type="predicted"/>
<gene>
    <name evidence="5" type="ORF">FALBO_17082</name>
</gene>
<dbReference type="PANTHER" id="PTHR10039:SF5">
    <property type="entry name" value="NACHT DOMAIN-CONTAINING PROTEIN"/>
    <property type="match status" value="1"/>
</dbReference>
<evidence type="ECO:0000313" key="5">
    <source>
        <dbReference type="EMBL" id="KAF4446401.1"/>
    </source>
</evidence>
<evidence type="ECO:0000259" key="3">
    <source>
        <dbReference type="Pfam" id="PF24883"/>
    </source>
</evidence>
<evidence type="ECO:0000313" key="6">
    <source>
        <dbReference type="Proteomes" id="UP000554235"/>
    </source>
</evidence>
<accession>A0A8H4NVW8</accession>
<organism evidence="5 6">
    <name type="scientific">Fusarium albosuccineum</name>
    <dbReference type="NCBI Taxonomy" id="1237068"/>
    <lineage>
        <taxon>Eukaryota</taxon>
        <taxon>Fungi</taxon>
        <taxon>Dikarya</taxon>
        <taxon>Ascomycota</taxon>
        <taxon>Pezizomycotina</taxon>
        <taxon>Sordariomycetes</taxon>
        <taxon>Hypocreomycetidae</taxon>
        <taxon>Hypocreales</taxon>
        <taxon>Nectriaceae</taxon>
        <taxon>Fusarium</taxon>
        <taxon>Fusarium decemcellulare species complex</taxon>
    </lineage>
</organism>
<dbReference type="Pfam" id="PF24883">
    <property type="entry name" value="NPHP3_N"/>
    <property type="match status" value="1"/>
</dbReference>
<dbReference type="SUPFAM" id="SSF51905">
    <property type="entry name" value="FAD/NAD(P)-binding domain"/>
    <property type="match status" value="1"/>
</dbReference>
<dbReference type="InterPro" id="IPR056693">
    <property type="entry name" value="DUF7791"/>
</dbReference>
<protein>
    <submittedName>
        <fullName evidence="5">Vegetative incompatibility HET-E-1</fullName>
    </submittedName>
</protein>
<sequence>MEDLDYETDEGSNLWGTIRSTFKHFSISGSGNTHVGDSYTHHTHTHLHTNPNSPAKDSSDIRFGVLPVAISVASFVEFAQSLLVPRHTINSAGPVFDSIPGNLDVLDRNLVDSHAVSEHFHYVALADLGKECRELCNEMKVALIQVQNGRYQGNVIEALQNSIQGLPEALAKVQRELSWLTTFRICYHLEQCYIVMDKIQREAGDLGMKEPAEPRRLLDVIAKVYIETDATLQTGSLRTSVKLLASTSHHRTLVSPKLRSEDFKNLSETFESLDQATALANSSHAFIKSLHFSKIDARWGEIPTAHAKTFGWVFRDDARGGNMSKPIGFTQWLRNGNGIYWIRGKPGSGKSTLMKFICNTGLVKTKACLRAWAGNDCELVTPKYFFWFAGTRLQKSKVGLFRSLLFEILRAVPELIPGASDSAGGTPDDGVSDDERWQLADLENALLYIVEKCKGDNVRLRTKFCFFIDGLDELEESRGQDETHIDLVGTLMAMSELPGVKLCVSSRPGYVFSQGLQDASGTLKLEDLTRDDMRNYTKARLDTDTDFRDFCANTDEYREFIDEVVAKADGVFLWVRLVTRDLLKEGFPQSDTVNRLRQRLSRFPDDLDKFFIETMERIDKNSLPQAARIFWMATEVQEPQLLMAYSLLDELPAWMDCLHHKLEPMSENEVKRRKDGMRKQLDDCSRGLLKIVKDEPNMDLFFRLKVDYIHRTVRDFLKQSNTAVLLPLEQRFVGLDGCGWLAPCVALLSVIRRAPFDKHQPQAVIRLLKNLLFFARQAEGNQVDKADLLKVLLAAEKAYVAAKKEFELLTDTNLTLGLACQAKILTFVERKPARDLRSPRELKNRPPLSYALEVSAASQPWQIHPEIVNLLLDKGADPNRWYKGLSPWEEFVASVYQNPSLVSDIRIIEVMRSLAGRGADIYSLIPSGRTTLTVEDAIKELSTKQGVDLSSQPASGKEAVTTALEGKRIVIIGAGVAGLSFIIRLRKQWPANRVPPTIAIYDRQDPEEPCWTEKPDRSILLTGPAATSGREALQSLGLFGEALQCSVPEETDDDHLAGGLLSDDKTYEEAPPIRGSMNSTGQLTPDNDWPTSGPQSSSRRIRYNDLHRILVKAAMQTDEIFWGVTCQNVLARADGRLGVWVTTKRDEHERLSVCDYVIAADGASSTIQSCLLSRKSPMMSKYQVGAVATFPNGVPNFLKTWGTRTAKDWIDRTPFCSYYAVDENHVIWDVNSAKNIWGSDALHNLDESKRILELCNVEMRYMNTTKSKRERLKTLFQHTHPRALFSFQNGDKGVYSGPWDRSIIFIGDSNHAVGLSAGDGGSLALRDGWDLADKFVGSGDLQGAIKVYKNESTARVSRELNFWGQGALNNGFRGVVSISSVIRMLGNLFLMFVKGD</sequence>
<dbReference type="SUPFAM" id="SSF52540">
    <property type="entry name" value="P-loop containing nucleoside triphosphate hydrolases"/>
    <property type="match status" value="1"/>
</dbReference>
<dbReference type="EMBL" id="JAADYS010003537">
    <property type="protein sequence ID" value="KAF4446401.1"/>
    <property type="molecule type" value="Genomic_DNA"/>
</dbReference>
<feature type="region of interest" description="Disordered" evidence="2">
    <location>
        <begin position="1050"/>
        <end position="1098"/>
    </location>
</feature>
<dbReference type="OrthoDB" id="443402at2759"/>
<dbReference type="Gene3D" id="1.25.40.20">
    <property type="entry name" value="Ankyrin repeat-containing domain"/>
    <property type="match status" value="1"/>
</dbReference>
<dbReference type="InterPro" id="IPR036188">
    <property type="entry name" value="FAD/NAD-bd_sf"/>
</dbReference>
<dbReference type="Gene3D" id="3.50.50.60">
    <property type="entry name" value="FAD/NAD(P)-binding domain"/>
    <property type="match status" value="1"/>
</dbReference>
<dbReference type="Gene3D" id="3.40.50.300">
    <property type="entry name" value="P-loop containing nucleotide triphosphate hydrolases"/>
    <property type="match status" value="1"/>
</dbReference>
<dbReference type="InterPro" id="IPR036770">
    <property type="entry name" value="Ankyrin_rpt-contain_sf"/>
</dbReference>
<evidence type="ECO:0000256" key="1">
    <source>
        <dbReference type="ARBA" id="ARBA00022737"/>
    </source>
</evidence>
<dbReference type="Pfam" id="PF25053">
    <property type="entry name" value="DUF7791"/>
    <property type="match status" value="1"/>
</dbReference>
<keyword evidence="1" id="KW-0677">Repeat</keyword>
<feature type="compositionally biased region" description="Polar residues" evidence="2">
    <location>
        <begin position="1076"/>
        <end position="1098"/>
    </location>
</feature>
<dbReference type="InterPro" id="IPR027417">
    <property type="entry name" value="P-loop_NTPase"/>
</dbReference>
<feature type="domain" description="Nephrocystin 3-like N-terminal" evidence="3">
    <location>
        <begin position="329"/>
        <end position="507"/>
    </location>
</feature>